<dbReference type="RefSeq" id="YP_009280119.1">
    <property type="nucleotide sequence ID" value="NC_031020.1"/>
</dbReference>
<proteinExistence type="predicted"/>
<dbReference type="Proteomes" id="UP000203816">
    <property type="component" value="Segment"/>
</dbReference>
<name>A0A192YAZ0_9CAUD</name>
<reference evidence="1 2" key="1">
    <citation type="submission" date="2016-04" db="EMBL/GenBank/DDBJ databases">
        <title>Comparative genomics of Morganella phages MP1 and MP2 define new clades among the T4 and T7-like Viruses.</title>
        <authorList>
            <person name="Pinto G."/>
            <person name="Oliveira A."/>
            <person name="Malgorzata L."/>
            <person name="Kropinski A."/>
            <person name="Azeredo J."/>
        </authorList>
    </citation>
    <scope>NUCLEOTIDE SEQUENCE [LARGE SCALE GENOMIC DNA]</scope>
</reference>
<accession>A0A192YAZ0</accession>
<keyword evidence="2" id="KW-1185">Reference proteome</keyword>
<dbReference type="EMBL" id="KX078569">
    <property type="protein sequence ID" value="ANM46643.1"/>
    <property type="molecule type" value="Genomic_DNA"/>
</dbReference>
<gene>
    <name evidence="1" type="ORF">MP1_gp0261</name>
</gene>
<evidence type="ECO:0000313" key="2">
    <source>
        <dbReference type="Proteomes" id="UP000203816"/>
    </source>
</evidence>
<sequence>MGYIVAIVENRWIHKGEYNESRVMTPIQYCHTEEEANKICDLFNEFYNYDLQVIPEDKLNSDWH</sequence>
<protein>
    <submittedName>
        <fullName evidence="1">Uncharacterized protein</fullName>
    </submittedName>
</protein>
<dbReference type="GeneID" id="29059389"/>
<organism evidence="1 2">
    <name type="scientific">Morganella phage vB_MmoM_MP1</name>
    <dbReference type="NCBI Taxonomy" id="1852628"/>
    <lineage>
        <taxon>Viruses</taxon>
        <taxon>Duplodnaviria</taxon>
        <taxon>Heunggongvirae</taxon>
        <taxon>Uroviricota</taxon>
        <taxon>Caudoviricetes</taxon>
        <taxon>Pantevenvirales</taxon>
        <taxon>Straboviridae</taxon>
        <taxon>Gualtarvirus</taxon>
        <taxon>Gualtarvirus mp1</taxon>
    </lineage>
</organism>
<evidence type="ECO:0000313" key="1">
    <source>
        <dbReference type="EMBL" id="ANM46643.1"/>
    </source>
</evidence>
<dbReference type="KEGG" id="vg:29059389"/>